<protein>
    <submittedName>
        <fullName evidence="2">Uncharacterized protein</fullName>
    </submittedName>
</protein>
<comment type="caution">
    <text evidence="2">The sequence shown here is derived from an EMBL/GenBank/DDBJ whole genome shotgun (WGS) entry which is preliminary data.</text>
</comment>
<keyword evidence="1" id="KW-0472">Membrane</keyword>
<keyword evidence="1" id="KW-1133">Transmembrane helix</keyword>
<keyword evidence="3" id="KW-1185">Reference proteome</keyword>
<feature type="transmembrane region" description="Helical" evidence="1">
    <location>
        <begin position="119"/>
        <end position="138"/>
    </location>
</feature>
<feature type="transmembrane region" description="Helical" evidence="1">
    <location>
        <begin position="48"/>
        <end position="74"/>
    </location>
</feature>
<dbReference type="EMBL" id="JAQFWP010000004">
    <property type="protein sequence ID" value="MDA2803597.1"/>
    <property type="molecule type" value="Genomic_DNA"/>
</dbReference>
<evidence type="ECO:0000256" key="1">
    <source>
        <dbReference type="SAM" id="Phobius"/>
    </source>
</evidence>
<gene>
    <name evidence="2" type="ORF">O4U47_03670</name>
</gene>
<accession>A0ABT4TFW7</accession>
<name>A0ABT4TFW7_9ACTN</name>
<evidence type="ECO:0000313" key="2">
    <source>
        <dbReference type="EMBL" id="MDA2803597.1"/>
    </source>
</evidence>
<proteinExistence type="predicted"/>
<dbReference type="RefSeq" id="WP_270676088.1">
    <property type="nucleotide sequence ID" value="NZ_JAQFWP010000004.1"/>
</dbReference>
<reference evidence="2" key="1">
    <citation type="submission" date="2023-01" db="EMBL/GenBank/DDBJ databases">
        <title>Draft genome sequence of Nocardiopsis sp. LSu2-4 isolated from halophytes.</title>
        <authorList>
            <person name="Duangmal K."/>
            <person name="Chantavorakit T."/>
        </authorList>
    </citation>
    <scope>NUCLEOTIDE SEQUENCE</scope>
    <source>
        <strain evidence="2">LSu2-4</strain>
    </source>
</reference>
<feature type="transmembrane region" description="Helical" evidence="1">
    <location>
        <begin position="80"/>
        <end position="98"/>
    </location>
</feature>
<keyword evidence="1" id="KW-0812">Transmembrane</keyword>
<organism evidence="2 3">
    <name type="scientific">Nocardiopsis suaedae</name>
    <dbReference type="NCBI Taxonomy" id="3018444"/>
    <lineage>
        <taxon>Bacteria</taxon>
        <taxon>Bacillati</taxon>
        <taxon>Actinomycetota</taxon>
        <taxon>Actinomycetes</taxon>
        <taxon>Streptosporangiales</taxon>
        <taxon>Nocardiopsidaceae</taxon>
        <taxon>Nocardiopsis</taxon>
    </lineage>
</organism>
<evidence type="ECO:0000313" key="3">
    <source>
        <dbReference type="Proteomes" id="UP001165685"/>
    </source>
</evidence>
<sequence length="176" mass="19548">MSAPEQQRPLVQQAVESWSRMETLIGTPLGERAWQEHWALVARLRRKYVLFCLGLGVFSGGAAAVAVAQLGLVWQAGDGFPFTVLPFVLTPVILGPVWKRQTAATVAPFLGQRRHVWPRWLFSLVYPVVLILGVFVPWSLASTVAAALLCAAPWWLSAFLEARRPMPSYPEAWRAA</sequence>
<dbReference type="Proteomes" id="UP001165685">
    <property type="component" value="Unassembled WGS sequence"/>
</dbReference>